<dbReference type="Proteomes" id="UP001145087">
    <property type="component" value="Unassembled WGS sequence"/>
</dbReference>
<gene>
    <name evidence="1" type="ORF">OU798_22795</name>
</gene>
<name>A0A9X3J9X3_9BACT</name>
<dbReference type="RefSeq" id="WP_343335520.1">
    <property type="nucleotide sequence ID" value="NZ_JAPOHD010000067.1"/>
</dbReference>
<comment type="caution">
    <text evidence="1">The sequence shown here is derived from an EMBL/GenBank/DDBJ whole genome shotgun (WGS) entry which is preliminary data.</text>
</comment>
<accession>A0A9X3J9X3</accession>
<proteinExistence type="predicted"/>
<sequence>MNKIKVVIVAENDEIYGMVEESPVENAELFNKKRKCLDVWSLTND</sequence>
<dbReference type="AlphaFoldDB" id="A0A9X3J9X3"/>
<reference evidence="1" key="1">
    <citation type="submission" date="2022-11" db="EMBL/GenBank/DDBJ databases">
        <title>Marilongibacter aestuarii gen. nov., sp. nov., isolated from tidal flat sediment.</title>
        <authorList>
            <person name="Jiayan W."/>
        </authorList>
    </citation>
    <scope>NUCLEOTIDE SEQUENCE</scope>
    <source>
        <strain evidence="1">Z1-6</strain>
    </source>
</reference>
<organism evidence="1 2">
    <name type="scientific">Draconibacterium aestuarii</name>
    <dbReference type="NCBI Taxonomy" id="2998507"/>
    <lineage>
        <taxon>Bacteria</taxon>
        <taxon>Pseudomonadati</taxon>
        <taxon>Bacteroidota</taxon>
        <taxon>Bacteroidia</taxon>
        <taxon>Marinilabiliales</taxon>
        <taxon>Prolixibacteraceae</taxon>
        <taxon>Draconibacterium</taxon>
    </lineage>
</organism>
<keyword evidence="2" id="KW-1185">Reference proteome</keyword>
<evidence type="ECO:0000313" key="2">
    <source>
        <dbReference type="Proteomes" id="UP001145087"/>
    </source>
</evidence>
<protein>
    <submittedName>
        <fullName evidence="1">Uncharacterized protein</fullName>
    </submittedName>
</protein>
<dbReference type="EMBL" id="JAPOHD010000067">
    <property type="protein sequence ID" value="MCY1723195.1"/>
    <property type="molecule type" value="Genomic_DNA"/>
</dbReference>
<evidence type="ECO:0000313" key="1">
    <source>
        <dbReference type="EMBL" id="MCY1723195.1"/>
    </source>
</evidence>